<comment type="caution">
    <text evidence="2">The sequence shown here is derived from an EMBL/GenBank/DDBJ whole genome shotgun (WGS) entry which is preliminary data.</text>
</comment>
<proteinExistence type="predicted"/>
<organism evidence="2 3">
    <name type="scientific">Eiseniibacteriota bacterium</name>
    <dbReference type="NCBI Taxonomy" id="2212470"/>
    <lineage>
        <taxon>Bacteria</taxon>
        <taxon>Candidatus Eiseniibacteriota</taxon>
    </lineage>
</organism>
<reference evidence="2" key="1">
    <citation type="submission" date="2020-04" db="EMBL/GenBank/DDBJ databases">
        <authorList>
            <person name="Zhang T."/>
        </authorList>
    </citation>
    <scope>NUCLEOTIDE SEQUENCE</scope>
    <source>
        <strain evidence="2">HKST-UBA02</strain>
    </source>
</reference>
<protein>
    <submittedName>
        <fullName evidence="2">Uncharacterized protein</fullName>
    </submittedName>
</protein>
<gene>
    <name evidence="2" type="ORF">KDA27_06040</name>
</gene>
<evidence type="ECO:0000256" key="1">
    <source>
        <dbReference type="SAM" id="MobiDB-lite"/>
    </source>
</evidence>
<accession>A0A956SCG5</accession>
<name>A0A956SCG5_UNCEI</name>
<reference evidence="2" key="2">
    <citation type="journal article" date="2021" name="Microbiome">
        <title>Successional dynamics and alternative stable states in a saline activated sludge microbial community over 9 years.</title>
        <authorList>
            <person name="Wang Y."/>
            <person name="Ye J."/>
            <person name="Ju F."/>
            <person name="Liu L."/>
            <person name="Boyd J.A."/>
            <person name="Deng Y."/>
            <person name="Parks D.H."/>
            <person name="Jiang X."/>
            <person name="Yin X."/>
            <person name="Woodcroft B.J."/>
            <person name="Tyson G.W."/>
            <person name="Hugenholtz P."/>
            <person name="Polz M.F."/>
            <person name="Zhang T."/>
        </authorList>
    </citation>
    <scope>NUCLEOTIDE SEQUENCE</scope>
    <source>
        <strain evidence="2">HKST-UBA02</strain>
    </source>
</reference>
<dbReference type="EMBL" id="JAGQHS010000020">
    <property type="protein sequence ID" value="MCA9755345.1"/>
    <property type="molecule type" value="Genomic_DNA"/>
</dbReference>
<evidence type="ECO:0000313" key="3">
    <source>
        <dbReference type="Proteomes" id="UP000739538"/>
    </source>
</evidence>
<feature type="region of interest" description="Disordered" evidence="1">
    <location>
        <begin position="18"/>
        <end position="50"/>
    </location>
</feature>
<dbReference type="AlphaFoldDB" id="A0A956SCG5"/>
<evidence type="ECO:0000313" key="2">
    <source>
        <dbReference type="EMBL" id="MCA9755345.1"/>
    </source>
</evidence>
<sequence>MILLGTIVFLSQQRSAQPIDSTEPSPVLDPARARAENTARPARPTASPGPSLEALSAVKTLLSAQQFLLATPARYEPFGEDLTFDRGYILVFETDPKISLASIEKRPVLYIGAVPAEVFDVSPSSGRVIAFAPGDIDLAETPIFFGSTLPAEKVDATRGRAERDAAIALGVSPPPAHELAGAVAAGGALLQARDIGELTRHLGDIRAAWSKVDAGSVRIGSRSQ</sequence>
<dbReference type="Proteomes" id="UP000739538">
    <property type="component" value="Unassembled WGS sequence"/>
</dbReference>